<gene>
    <name evidence="1" type="ORF">ERS013200_03591</name>
</gene>
<evidence type="ECO:0000313" key="2">
    <source>
        <dbReference type="Proteomes" id="UP000041770"/>
    </source>
</evidence>
<proteinExistence type="predicted"/>
<reference evidence="1 2" key="1">
    <citation type="submission" date="2015-07" db="EMBL/GenBank/DDBJ databases">
        <authorList>
            <consortium name="Pathogen Informatics"/>
        </authorList>
    </citation>
    <scope>NUCLEOTIDE SEQUENCE [LARGE SCALE GENOMIC DNA]</scope>
    <source>
        <strain evidence="1 2">A316</strain>
    </source>
</reference>
<protein>
    <submittedName>
        <fullName evidence="1">Uncharacterized protein</fullName>
    </submittedName>
</protein>
<dbReference type="Proteomes" id="UP000041770">
    <property type="component" value="Unassembled WGS sequence"/>
</dbReference>
<dbReference type="AlphaFoldDB" id="A0A655VTX7"/>
<sequence>MLDEFRRLSHFAFIFGADESHDFVAMHTLLHIRRRNKVAGFAIDFEEAKTFVTGFDGAFFFRQSFLDFLLKLREERIVLEHLFYLTV</sequence>
<dbReference type="EMBL" id="CWQY01000038">
    <property type="protein sequence ID" value="CSD22453.1"/>
    <property type="molecule type" value="Genomic_DNA"/>
</dbReference>
<organism evidence="1 2">
    <name type="scientific">Vibrio cholerae</name>
    <dbReference type="NCBI Taxonomy" id="666"/>
    <lineage>
        <taxon>Bacteria</taxon>
        <taxon>Pseudomonadati</taxon>
        <taxon>Pseudomonadota</taxon>
        <taxon>Gammaproteobacteria</taxon>
        <taxon>Vibrionales</taxon>
        <taxon>Vibrionaceae</taxon>
        <taxon>Vibrio</taxon>
    </lineage>
</organism>
<evidence type="ECO:0000313" key="1">
    <source>
        <dbReference type="EMBL" id="CSD22453.1"/>
    </source>
</evidence>
<name>A0A655VTX7_VIBCL</name>
<accession>A0A655VTX7</accession>